<dbReference type="InterPro" id="IPR005135">
    <property type="entry name" value="Endo/exonuclease/phosphatase"/>
</dbReference>
<dbReference type="InterPro" id="IPR000477">
    <property type="entry name" value="RT_dom"/>
</dbReference>
<dbReference type="Pfam" id="PF14111">
    <property type="entry name" value="DUF4283"/>
    <property type="match status" value="1"/>
</dbReference>
<dbReference type="PROSITE" id="PS50878">
    <property type="entry name" value="RT_POL"/>
    <property type="match status" value="1"/>
</dbReference>
<protein>
    <recommendedName>
        <fullName evidence="2">Reverse transcriptase domain-containing protein</fullName>
    </recommendedName>
</protein>
<dbReference type="PANTHER" id="PTHR33116">
    <property type="entry name" value="REVERSE TRANSCRIPTASE ZINC-BINDING DOMAIN-CONTAINING PROTEIN-RELATED-RELATED"/>
    <property type="match status" value="1"/>
</dbReference>
<accession>A0A8T2AUQ7</accession>
<dbReference type="CDD" id="cd01650">
    <property type="entry name" value="RT_nLTR_like"/>
    <property type="match status" value="1"/>
</dbReference>
<sequence length="1703" mass="190531">MAEAPPLPPPPPVPPDPISSVPGLLSSDLFHPPLDVVMSDLSSSSSPPPASLKFNVIPSEKGVLGAAPSSLVKDNSSFPFASHEASSPQASLPRVADPGFNWAKTLTSSGKIPVSLAPVSISTEGRPRVKVPNSVFERGAKLHEDFIVGIFYGKAPSYGKIWGVLNFLWGKDKRVTIHKLTTNAFLFHIPSPSLRNRVLQHELWHVGDSPFFVTAWKSEFSFNPPSLEKAPVWASIKDIPFDLITPEGLSIICRPLGRAVDHKPLTSINSAEVKVIVDLTKPLPAVLEIEREDGQVLLLKVTYPWLPPLCPLCNEIGHKASLCPTAIHSQMKSSLAGKEKQTHNGPTENSSSSPSRVEKKQIWKPVPSGNASVDKSASVDVPTSSQKIQAFYPGDKSSSEIDTPSDQNQMSISVPESSPIFECSFSAGLEVAPANSAQPFELAKKSLSTEHPPITTSNSFDLLSVEANAIVLVEKSLSLVQQGPSSSSSSSKDNFFWNVRGLNDSSKHRPLRHWLSIRPVSFGAFLETHVTEASKHYILSAIGPEWTLLSNYQFSDLGKIWILYKSPTRARVLFVDLQSITCEIFLEDGTFLIYTAVYASNEEDERKKLWSSLRDTEAAFCLSNKPWMINGDFNETLSPAETSNVNIVSSSRGMRMFGDCLADLGLFDLSYSGPKFTWTNHRSGDPVAKKLDRCLVNGCWLLRFPSSHCTFEAPEFSDHTPCHIKLVTPPPSYGTRPFKFFSLLIKHPKFLDSVMEAWTQVGLPVFSLRDFCFKLKKMKRPIKDLMKENFSDLEKRVAEAHSTLDALQLLTLNDPSPINIQNEISAKEVWLHLSLAEESFFKQKSRLRWLGEGDSNTSFFHSVTAARNAKNAIKFLMKPDGSLTSSLQEVHDLAVEHFAGILRTVRGRFCPDLHELLTSFIQDTCTLEQQSSLSIPFSADAIKSCLFKMPVNKTPGPDGFPAEFFKTTWSIIGHELCSSVLQFFRDSFIPSALNSTSLVLIPKRPGAVELKDFRPISCLNTVYKIISRLLLDRLKKLLPNLILPNQTAFVKERLLMENVLLASEVVQGYHKDSVKEKITLKVDISKAFDSVRWDFLLSSLQAYKVPPVFVNWIRACVCFPSFSVSINGVTSGFFKGKTGLRQGDPLSPILFVMVMNVLSLMLNKAAEEGSFKYHPGCEDLKLTHLCFADDLLIFLEGSEESLRGVMLVLAKFEEMSGLGMNIEKTSLFCSGLSEDKLIRLKSVFDLTPTSLPIRYLGLPLCSRKLSVRDCDPLLSQIRKKLSSWTHKFLSLAGRLTLISTVISGIIGFWTSAFFLPKQVIRRINSLCSSFLWRGKVDTPSGAKVSWYNICFPKSEGGLGLRHIDSWIETCALKLFWMLFFRAGSFWVAWIRRKYLSTSPLWALNEKNVTYSWIFRKLLKLRPKALQFLRIHIGNGDSTFFWWDPWTPFGSLYHFLGSDGPTRLGIPLFSTVAEVRTEDGWSLPNARTERQVILLSFMSTITMSSANDIPVWAIDGIPYFSFSSKAVWNAIRIANPTKSWASLVWHKAAIPRHALTSWLFILNRNPTLDRLSNWGLDIELDCLLCGLAHESRNHLFFECAFSTEVWTLITQRLRISSPPYHWDQILLWLPRASASKHKKLALLQGWQGAIYELWRERNRRFHDGLSVSPITLVSRILTTVNNKCNAMLQLGLSRGSSVLQCWLT</sequence>
<feature type="region of interest" description="Disordered" evidence="1">
    <location>
        <begin position="333"/>
        <end position="412"/>
    </location>
</feature>
<evidence type="ECO:0000313" key="4">
    <source>
        <dbReference type="Proteomes" id="UP000694240"/>
    </source>
</evidence>
<name>A0A8T2AUQ7_9BRAS</name>
<evidence type="ECO:0000313" key="3">
    <source>
        <dbReference type="EMBL" id="KAG7576912.1"/>
    </source>
</evidence>
<evidence type="ECO:0000256" key="1">
    <source>
        <dbReference type="SAM" id="MobiDB-lite"/>
    </source>
</evidence>
<feature type="compositionally biased region" description="Polar residues" evidence="1">
    <location>
        <begin position="369"/>
        <end position="388"/>
    </location>
</feature>
<organism evidence="3 4">
    <name type="scientific">Arabidopsis thaliana x Arabidopsis arenosa</name>
    <dbReference type="NCBI Taxonomy" id="1240361"/>
    <lineage>
        <taxon>Eukaryota</taxon>
        <taxon>Viridiplantae</taxon>
        <taxon>Streptophyta</taxon>
        <taxon>Embryophyta</taxon>
        <taxon>Tracheophyta</taxon>
        <taxon>Spermatophyta</taxon>
        <taxon>Magnoliopsida</taxon>
        <taxon>eudicotyledons</taxon>
        <taxon>Gunneridae</taxon>
        <taxon>Pentapetalae</taxon>
        <taxon>rosids</taxon>
        <taxon>malvids</taxon>
        <taxon>Brassicales</taxon>
        <taxon>Brassicaceae</taxon>
        <taxon>Camelineae</taxon>
        <taxon>Arabidopsis</taxon>
    </lineage>
</organism>
<dbReference type="Proteomes" id="UP000694240">
    <property type="component" value="Chromosome 8"/>
</dbReference>
<feature type="region of interest" description="Disordered" evidence="1">
    <location>
        <begin position="1"/>
        <end position="26"/>
    </location>
</feature>
<feature type="domain" description="Reverse transcriptase" evidence="2">
    <location>
        <begin position="982"/>
        <end position="1260"/>
    </location>
</feature>
<dbReference type="PANTHER" id="PTHR33116:SF80">
    <property type="entry name" value="REVERSE TRANSCRIPTASE ZINC-BINDING DOMAIN-CONTAINING PROTEIN"/>
    <property type="match status" value="1"/>
</dbReference>
<feature type="compositionally biased region" description="Polar residues" evidence="1">
    <location>
        <begin position="343"/>
        <end position="355"/>
    </location>
</feature>
<feature type="compositionally biased region" description="Pro residues" evidence="1">
    <location>
        <begin position="1"/>
        <end position="17"/>
    </location>
</feature>
<dbReference type="Pfam" id="PF13966">
    <property type="entry name" value="zf-RVT"/>
    <property type="match status" value="1"/>
</dbReference>
<gene>
    <name evidence="3" type="ORF">ISN45_Aa03g012390</name>
</gene>
<evidence type="ECO:0000259" key="2">
    <source>
        <dbReference type="PROSITE" id="PS50878"/>
    </source>
</evidence>
<dbReference type="GO" id="GO:0003824">
    <property type="term" value="F:catalytic activity"/>
    <property type="evidence" value="ECO:0007669"/>
    <property type="project" value="InterPro"/>
</dbReference>
<reference evidence="3 4" key="1">
    <citation type="submission" date="2020-12" db="EMBL/GenBank/DDBJ databases">
        <title>Concerted genomic and epigenomic changes stabilize Arabidopsis allopolyploids.</title>
        <authorList>
            <person name="Chen Z."/>
        </authorList>
    </citation>
    <scope>NUCLEOTIDE SEQUENCE [LARGE SCALE GENOMIC DNA]</scope>
    <source>
        <strain evidence="3">Allo738</strain>
        <tissue evidence="3">Leaf</tissue>
    </source>
</reference>
<dbReference type="InterPro" id="IPR026960">
    <property type="entry name" value="RVT-Znf"/>
</dbReference>
<dbReference type="Pfam" id="PF00078">
    <property type="entry name" value="RVT_1"/>
    <property type="match status" value="1"/>
</dbReference>
<comment type="caution">
    <text evidence="3">The sequence shown here is derived from an EMBL/GenBank/DDBJ whole genome shotgun (WGS) entry which is preliminary data.</text>
</comment>
<dbReference type="EMBL" id="JAEFBK010000008">
    <property type="protein sequence ID" value="KAG7576912.1"/>
    <property type="molecule type" value="Genomic_DNA"/>
</dbReference>
<keyword evidence="4" id="KW-1185">Reference proteome</keyword>
<proteinExistence type="predicted"/>
<dbReference type="InterPro" id="IPR025558">
    <property type="entry name" value="DUF4283"/>
</dbReference>
<feature type="compositionally biased region" description="Polar residues" evidence="1">
    <location>
        <begin position="400"/>
        <end position="412"/>
    </location>
</feature>
<dbReference type="Pfam" id="PF03372">
    <property type="entry name" value="Exo_endo_phos"/>
    <property type="match status" value="1"/>
</dbReference>